<dbReference type="GO" id="GO:0046872">
    <property type="term" value="F:metal ion binding"/>
    <property type="evidence" value="ECO:0007669"/>
    <property type="project" value="UniProtKB-KW"/>
</dbReference>
<dbReference type="InterPro" id="IPR027806">
    <property type="entry name" value="HARBI1_dom"/>
</dbReference>
<keyword evidence="2" id="KW-0479">Metal-binding</keyword>
<protein>
    <submittedName>
        <fullName evidence="4">23484_t:CDS:1</fullName>
    </submittedName>
</protein>
<dbReference type="Pfam" id="PF13359">
    <property type="entry name" value="DDE_Tnp_4"/>
    <property type="match status" value="1"/>
</dbReference>
<name>A0A9N8ZEF5_9GLOM</name>
<dbReference type="OrthoDB" id="2445244at2759"/>
<evidence type="ECO:0000259" key="3">
    <source>
        <dbReference type="Pfam" id="PF13359"/>
    </source>
</evidence>
<evidence type="ECO:0000313" key="4">
    <source>
        <dbReference type="EMBL" id="CAG8488081.1"/>
    </source>
</evidence>
<comment type="cofactor">
    <cofactor evidence="1">
        <name>a divalent metal cation</name>
        <dbReference type="ChEBI" id="CHEBI:60240"/>
    </cofactor>
</comment>
<sequence>MNNPQRKQNAVEKQLAVVLYRLGGKATIWDIVLNSELQKALKDLKKDVIWPRGDYRQKVHKGFEEIHVHDAKVFRNSSLYHCRNQLFEETDYVLADSAYPISLNIIPSFKDPSGLDKNRKIAFNQKHSKSRVVVEQAFGRLKKKNEDEWEEPSEQISMHRIQFNDIITRRGQAIKEAGNIKRQNLIDIMLS</sequence>
<reference evidence="4" key="1">
    <citation type="submission" date="2021-06" db="EMBL/GenBank/DDBJ databases">
        <authorList>
            <person name="Kallberg Y."/>
            <person name="Tangrot J."/>
            <person name="Rosling A."/>
        </authorList>
    </citation>
    <scope>NUCLEOTIDE SEQUENCE</scope>
    <source>
        <strain evidence="4">MA453B</strain>
    </source>
</reference>
<dbReference type="AlphaFoldDB" id="A0A9N8ZEF5"/>
<comment type="caution">
    <text evidence="4">The sequence shown here is derived from an EMBL/GenBank/DDBJ whole genome shotgun (WGS) entry which is preliminary data.</text>
</comment>
<dbReference type="Proteomes" id="UP000789405">
    <property type="component" value="Unassembled WGS sequence"/>
</dbReference>
<proteinExistence type="predicted"/>
<organism evidence="4 5">
    <name type="scientific">Dentiscutata erythropus</name>
    <dbReference type="NCBI Taxonomy" id="1348616"/>
    <lineage>
        <taxon>Eukaryota</taxon>
        <taxon>Fungi</taxon>
        <taxon>Fungi incertae sedis</taxon>
        <taxon>Mucoromycota</taxon>
        <taxon>Glomeromycotina</taxon>
        <taxon>Glomeromycetes</taxon>
        <taxon>Diversisporales</taxon>
        <taxon>Gigasporaceae</taxon>
        <taxon>Dentiscutata</taxon>
    </lineage>
</organism>
<evidence type="ECO:0000256" key="1">
    <source>
        <dbReference type="ARBA" id="ARBA00001968"/>
    </source>
</evidence>
<gene>
    <name evidence="4" type="ORF">DERYTH_LOCUS2271</name>
</gene>
<keyword evidence="5" id="KW-1185">Reference proteome</keyword>
<evidence type="ECO:0000313" key="5">
    <source>
        <dbReference type="Proteomes" id="UP000789405"/>
    </source>
</evidence>
<evidence type="ECO:0000256" key="2">
    <source>
        <dbReference type="ARBA" id="ARBA00022723"/>
    </source>
</evidence>
<accession>A0A9N8ZEF5</accession>
<feature type="domain" description="DDE Tnp4" evidence="3">
    <location>
        <begin position="68"/>
        <end position="143"/>
    </location>
</feature>
<dbReference type="EMBL" id="CAJVPY010000707">
    <property type="protein sequence ID" value="CAG8488081.1"/>
    <property type="molecule type" value="Genomic_DNA"/>
</dbReference>